<dbReference type="RefSeq" id="WP_108985280.1">
    <property type="nucleotide sequence ID" value="NZ_BFBR01000006.1"/>
</dbReference>
<dbReference type="Proteomes" id="UP000245086">
    <property type="component" value="Unassembled WGS sequence"/>
</dbReference>
<keyword evidence="5" id="KW-1185">Reference proteome</keyword>
<reference evidence="4 5" key="1">
    <citation type="journal article" date="2018" name="Genome Announc.">
        <title>Draft Genome Sequence of "Candidatus Phycosocius bacilliformis," an Alphaproteobacterial Ectosymbiont of the Hydrocarbon-Producing Green Alga Botryococcus braunii.</title>
        <authorList>
            <person name="Tanabe Y."/>
            <person name="Yamaguchi H."/>
            <person name="Watanabe M.M."/>
        </authorList>
    </citation>
    <scope>NUCLEOTIDE SEQUENCE [LARGE SCALE GENOMIC DNA]</scope>
    <source>
        <strain evidence="4 5">BOTRYCO-2</strain>
    </source>
</reference>
<dbReference type="OrthoDB" id="7584337at2"/>
<dbReference type="SUPFAM" id="SSF46689">
    <property type="entry name" value="Homeodomain-like"/>
    <property type="match status" value="1"/>
</dbReference>
<accession>A0A2P2EBK0</accession>
<dbReference type="InterPro" id="IPR009057">
    <property type="entry name" value="Homeodomain-like_sf"/>
</dbReference>
<dbReference type="GO" id="GO:0003677">
    <property type="term" value="F:DNA binding"/>
    <property type="evidence" value="ECO:0007669"/>
    <property type="project" value="UniProtKB-UniRule"/>
</dbReference>
<evidence type="ECO:0000259" key="3">
    <source>
        <dbReference type="PROSITE" id="PS50977"/>
    </source>
</evidence>
<evidence type="ECO:0000256" key="1">
    <source>
        <dbReference type="ARBA" id="ARBA00023125"/>
    </source>
</evidence>
<evidence type="ECO:0000256" key="2">
    <source>
        <dbReference type="PROSITE-ProRule" id="PRU00335"/>
    </source>
</evidence>
<gene>
    <name evidence="4" type="ORF">PbB2_02103</name>
</gene>
<keyword evidence="1 2" id="KW-0238">DNA-binding</keyword>
<dbReference type="EMBL" id="BFBR01000006">
    <property type="protein sequence ID" value="GBF58419.1"/>
    <property type="molecule type" value="Genomic_DNA"/>
</dbReference>
<dbReference type="Pfam" id="PF00440">
    <property type="entry name" value="TetR_N"/>
    <property type="match status" value="1"/>
</dbReference>
<sequence length="249" mass="29319">MTDVLPLTRGDAFVLAKVEALLQPVPNRLDTSNRRSRIVAAAAYENLHNNFAKLNVRDVAKRAGVSTATLYRIFPDERTLYRAGYDLANDLYRQWLFRESNHPNPLFRFSEMLSAWVEMWPRPMGKNIRPGRFVELDRRDAITSVSTTTFFKTALSFWLGQIRRLTEERYLDFEPTYATMEELSGPLEALIFFPTILTCQTFRFEMSAFEYAWRTIDDFMRIHGTPHFHATRRRLNWDDDLVAFRLKFK</sequence>
<dbReference type="PROSITE" id="PS50977">
    <property type="entry name" value="HTH_TETR_2"/>
    <property type="match status" value="1"/>
</dbReference>
<dbReference type="Gene3D" id="1.10.357.10">
    <property type="entry name" value="Tetracycline Repressor, domain 2"/>
    <property type="match status" value="1"/>
</dbReference>
<dbReference type="InterPro" id="IPR001647">
    <property type="entry name" value="HTH_TetR"/>
</dbReference>
<proteinExistence type="predicted"/>
<name>A0A2P2EBK0_9PROT</name>
<organism evidence="4 5">
    <name type="scientific">Candidatus Phycosocius bacilliformis</name>
    <dbReference type="NCBI Taxonomy" id="1445552"/>
    <lineage>
        <taxon>Bacteria</taxon>
        <taxon>Pseudomonadati</taxon>
        <taxon>Pseudomonadota</taxon>
        <taxon>Alphaproteobacteria</taxon>
        <taxon>Caulobacterales</taxon>
        <taxon>Caulobacterales incertae sedis</taxon>
        <taxon>Candidatus Phycosocius</taxon>
    </lineage>
</organism>
<protein>
    <recommendedName>
        <fullName evidence="3">HTH tetR-type domain-containing protein</fullName>
    </recommendedName>
</protein>
<evidence type="ECO:0000313" key="4">
    <source>
        <dbReference type="EMBL" id="GBF58419.1"/>
    </source>
</evidence>
<feature type="DNA-binding region" description="H-T-H motif" evidence="2">
    <location>
        <begin position="55"/>
        <end position="74"/>
    </location>
</feature>
<comment type="caution">
    <text evidence="4">The sequence shown here is derived from an EMBL/GenBank/DDBJ whole genome shotgun (WGS) entry which is preliminary data.</text>
</comment>
<evidence type="ECO:0000313" key="5">
    <source>
        <dbReference type="Proteomes" id="UP000245086"/>
    </source>
</evidence>
<dbReference type="AlphaFoldDB" id="A0A2P2EBK0"/>
<feature type="domain" description="HTH tetR-type" evidence="3">
    <location>
        <begin position="32"/>
        <end position="92"/>
    </location>
</feature>